<reference evidence="3 4" key="1">
    <citation type="journal article" date="2014" name="Am. J. Bot.">
        <title>Genome assembly and annotation for red clover (Trifolium pratense; Fabaceae).</title>
        <authorList>
            <person name="Istvanek J."/>
            <person name="Jaros M."/>
            <person name="Krenek A."/>
            <person name="Repkova J."/>
        </authorList>
    </citation>
    <scope>NUCLEOTIDE SEQUENCE [LARGE SCALE GENOMIC DNA]</scope>
    <source>
        <strain evidence="4">cv. Tatra</strain>
        <tissue evidence="3">Young leaves</tissue>
    </source>
</reference>
<evidence type="ECO:0000313" key="3">
    <source>
        <dbReference type="EMBL" id="PNX57944.1"/>
    </source>
</evidence>
<dbReference type="Pfam" id="PF25597">
    <property type="entry name" value="SH3_retrovirus"/>
    <property type="match status" value="1"/>
</dbReference>
<dbReference type="Proteomes" id="UP000236291">
    <property type="component" value="Unassembled WGS sequence"/>
</dbReference>
<gene>
    <name evidence="3" type="ORF">L195_g058945</name>
</gene>
<evidence type="ECO:0000259" key="2">
    <source>
        <dbReference type="Pfam" id="PF25597"/>
    </source>
</evidence>
<feature type="compositionally biased region" description="Polar residues" evidence="1">
    <location>
        <begin position="163"/>
        <end position="176"/>
    </location>
</feature>
<dbReference type="EMBL" id="ASHM01125587">
    <property type="protein sequence ID" value="PNX57944.1"/>
    <property type="molecule type" value="Genomic_DNA"/>
</dbReference>
<sequence>KLAPKSAMCVFVGYSADQHAYLCLDPTTRKIYTSRHVKFVESEFPFNSLVTHATPRPEQQTGPLQLSILQPMNSTVVSTPLNPPEDLSTAPSSPSITTSPDITHSSTEPTNSTQSPPPTSQSSPQLPAPPPNTNTIDNPNGGGIITRSKNNITKPIQKLNLHVQASSPTEPNTITQALRDPDWRSAMQT</sequence>
<evidence type="ECO:0000256" key="1">
    <source>
        <dbReference type="SAM" id="MobiDB-lite"/>
    </source>
</evidence>
<evidence type="ECO:0000313" key="4">
    <source>
        <dbReference type="Proteomes" id="UP000236291"/>
    </source>
</evidence>
<reference evidence="3 4" key="2">
    <citation type="journal article" date="2017" name="Front. Plant Sci.">
        <title>Gene Classification and Mining of Molecular Markers Useful in Red Clover (Trifolium pratense) Breeding.</title>
        <authorList>
            <person name="Istvanek J."/>
            <person name="Dluhosova J."/>
            <person name="Dluhos P."/>
            <person name="Patkova L."/>
            <person name="Nedelnik J."/>
            <person name="Repkova J."/>
        </authorList>
    </citation>
    <scope>NUCLEOTIDE SEQUENCE [LARGE SCALE GENOMIC DNA]</scope>
    <source>
        <strain evidence="4">cv. Tatra</strain>
        <tissue evidence="3">Young leaves</tissue>
    </source>
</reference>
<proteinExistence type="predicted"/>
<protein>
    <submittedName>
        <fullName evidence="3">Retrovirus-related Pol polyprotein from transposon TNT 1-94</fullName>
    </submittedName>
</protein>
<organism evidence="3 4">
    <name type="scientific">Trifolium pratense</name>
    <name type="common">Red clover</name>
    <dbReference type="NCBI Taxonomy" id="57577"/>
    <lineage>
        <taxon>Eukaryota</taxon>
        <taxon>Viridiplantae</taxon>
        <taxon>Streptophyta</taxon>
        <taxon>Embryophyta</taxon>
        <taxon>Tracheophyta</taxon>
        <taxon>Spermatophyta</taxon>
        <taxon>Magnoliopsida</taxon>
        <taxon>eudicotyledons</taxon>
        <taxon>Gunneridae</taxon>
        <taxon>Pentapetalae</taxon>
        <taxon>rosids</taxon>
        <taxon>fabids</taxon>
        <taxon>Fabales</taxon>
        <taxon>Fabaceae</taxon>
        <taxon>Papilionoideae</taxon>
        <taxon>50 kb inversion clade</taxon>
        <taxon>NPAAA clade</taxon>
        <taxon>Hologalegina</taxon>
        <taxon>IRL clade</taxon>
        <taxon>Trifolieae</taxon>
        <taxon>Trifolium</taxon>
    </lineage>
</organism>
<feature type="region of interest" description="Disordered" evidence="1">
    <location>
        <begin position="163"/>
        <end position="189"/>
    </location>
</feature>
<name>A0A2K3JV95_TRIPR</name>
<feature type="non-terminal residue" evidence="3">
    <location>
        <position position="189"/>
    </location>
</feature>
<dbReference type="InterPro" id="IPR057670">
    <property type="entry name" value="SH3_retrovirus"/>
</dbReference>
<comment type="caution">
    <text evidence="3">The sequence shown here is derived from an EMBL/GenBank/DDBJ whole genome shotgun (WGS) entry which is preliminary data.</text>
</comment>
<feature type="domain" description="Retroviral polymerase SH3-like" evidence="2">
    <location>
        <begin position="1"/>
        <end position="48"/>
    </location>
</feature>
<dbReference type="AlphaFoldDB" id="A0A2K3JV95"/>
<accession>A0A2K3JV95</accession>
<feature type="compositionally biased region" description="Low complexity" evidence="1">
    <location>
        <begin position="88"/>
        <end position="125"/>
    </location>
</feature>
<feature type="region of interest" description="Disordered" evidence="1">
    <location>
        <begin position="75"/>
        <end position="148"/>
    </location>
</feature>
<feature type="non-terminal residue" evidence="3">
    <location>
        <position position="1"/>
    </location>
</feature>